<protein>
    <submittedName>
        <fullName evidence="1">Uncharacterized protein</fullName>
    </submittedName>
</protein>
<dbReference type="Proteomes" id="UP000694388">
    <property type="component" value="Unplaced"/>
</dbReference>
<reference evidence="1" key="1">
    <citation type="submission" date="2025-08" db="UniProtKB">
        <authorList>
            <consortium name="Ensembl"/>
        </authorList>
    </citation>
    <scope>IDENTIFICATION</scope>
</reference>
<keyword evidence="2" id="KW-1185">Reference proteome</keyword>
<proteinExistence type="predicted"/>
<sequence length="446" mass="48899">MIGLNSNYIQTYYCFVVFYLNFQKIYPSYPCAAVTDNVPESGIPLLTPADAWKTDEQLRQPPIAAPRSIRLVEKTESLDIDYIKDGTDQDSGLCLELSEGRPDNEVHESIQNQQSPLAAGSGIVCDEKDGKNITIAIPRPAPRTVNGGRGSVDCKRESVLSRVQEIEKATRQSPLGGVLRPPGQVYLPENTCCNNGLPTSMALVAAELKRKRASGDSALGEGDSVLPGRVITCTPRSCDLLAVSPDNALAVNPVPKPRRTFQHKTDVRWDNGRSDSALKDRMAIPRKSLGLGNRLQADAQRKSFEFEDCLGAGRARLKPLNRLMSSPPGQCVSGRLTTPRTVSQENIYEDVTAPTCVSRRGVPVSHRPGGPREHPYEDVGSRCWLGWRRGLSVPLPGNSPSKPWSNFCKSGMPMRVRSNSLEGTFVQLKFTCSLKDVECCFVVVIF</sequence>
<organism evidence="1 2">
    <name type="scientific">Eptatretus burgeri</name>
    <name type="common">Inshore hagfish</name>
    <dbReference type="NCBI Taxonomy" id="7764"/>
    <lineage>
        <taxon>Eukaryota</taxon>
        <taxon>Metazoa</taxon>
        <taxon>Chordata</taxon>
        <taxon>Craniata</taxon>
        <taxon>Vertebrata</taxon>
        <taxon>Cyclostomata</taxon>
        <taxon>Myxini</taxon>
        <taxon>Myxiniformes</taxon>
        <taxon>Myxinidae</taxon>
        <taxon>Eptatretinae</taxon>
        <taxon>Eptatretus</taxon>
    </lineage>
</organism>
<dbReference type="Ensembl" id="ENSEBUT00000021539.1">
    <property type="protein sequence ID" value="ENSEBUP00000020963.1"/>
    <property type="gene ID" value="ENSEBUG00000012962.1"/>
</dbReference>
<dbReference type="AlphaFoldDB" id="A0A8C4QXC3"/>
<evidence type="ECO:0000313" key="1">
    <source>
        <dbReference type="Ensembl" id="ENSEBUP00000020963.1"/>
    </source>
</evidence>
<accession>A0A8C4QXC3</accession>
<name>A0A8C4QXC3_EPTBU</name>
<reference evidence="1" key="2">
    <citation type="submission" date="2025-09" db="UniProtKB">
        <authorList>
            <consortium name="Ensembl"/>
        </authorList>
    </citation>
    <scope>IDENTIFICATION</scope>
</reference>
<evidence type="ECO:0000313" key="2">
    <source>
        <dbReference type="Proteomes" id="UP000694388"/>
    </source>
</evidence>